<feature type="transmembrane region" description="Helical" evidence="1">
    <location>
        <begin position="34"/>
        <end position="53"/>
    </location>
</feature>
<evidence type="ECO:0000313" key="2">
    <source>
        <dbReference type="EMBL" id="VUX07976.1"/>
    </source>
</evidence>
<gene>
    <name evidence="2" type="ORF">SCSS39_01711</name>
</gene>
<sequence>MLKGIGYLLFGIGLGFMSPKFIKQYKKDKNIENTLEVIGVLLLAASSILLGVLEFM</sequence>
<organism evidence="2 3">
    <name type="scientific">Streptococcus constellatus</name>
    <dbReference type="NCBI Taxonomy" id="76860"/>
    <lineage>
        <taxon>Bacteria</taxon>
        <taxon>Bacillati</taxon>
        <taxon>Bacillota</taxon>
        <taxon>Bacilli</taxon>
        <taxon>Lactobacillales</taxon>
        <taxon>Streptococcaceae</taxon>
        <taxon>Streptococcus</taxon>
        <taxon>Streptococcus anginosus group</taxon>
    </lineage>
</organism>
<accession>A0A564TL89</accession>
<keyword evidence="1" id="KW-1133">Transmembrane helix</keyword>
<dbReference type="EMBL" id="CABHMZ010000026">
    <property type="protein sequence ID" value="VUX07976.1"/>
    <property type="molecule type" value="Genomic_DNA"/>
</dbReference>
<protein>
    <submittedName>
        <fullName evidence="2">Uncharacterized protein</fullName>
    </submittedName>
</protein>
<proteinExistence type="predicted"/>
<keyword evidence="1" id="KW-0812">Transmembrane</keyword>
<keyword evidence="1" id="KW-0472">Membrane</keyword>
<dbReference type="RefSeq" id="WP_004829918.1">
    <property type="nucleotide sequence ID" value="NZ_CABHMZ010000026.1"/>
</dbReference>
<evidence type="ECO:0000313" key="3">
    <source>
        <dbReference type="Proteomes" id="UP000385544"/>
    </source>
</evidence>
<evidence type="ECO:0000256" key="1">
    <source>
        <dbReference type="SAM" id="Phobius"/>
    </source>
</evidence>
<feature type="transmembrane region" description="Helical" evidence="1">
    <location>
        <begin position="6"/>
        <end position="22"/>
    </location>
</feature>
<reference evidence="2 3" key="1">
    <citation type="submission" date="2019-07" db="EMBL/GenBank/DDBJ databases">
        <authorList>
            <person name="Hibberd C M."/>
            <person name="Gehrig L. J."/>
            <person name="Chang H.-W."/>
            <person name="Venkatesh S."/>
        </authorList>
    </citation>
    <scope>NUCLEOTIDE SEQUENCE [LARGE SCALE GENOMIC DNA]</scope>
    <source>
        <strain evidence="2">Streptococcus_constellatus_SS_Bg39</strain>
    </source>
</reference>
<dbReference type="Proteomes" id="UP000385544">
    <property type="component" value="Unassembled WGS sequence"/>
</dbReference>
<name>A0A564TL89_STRCV</name>
<dbReference type="AlphaFoldDB" id="A0A564TL89"/>